<name>A0A1I6U5N8_9RHOB</name>
<reference evidence="3" key="1">
    <citation type="submission" date="2016-10" db="EMBL/GenBank/DDBJ databases">
        <authorList>
            <person name="Varghese N."/>
            <person name="Submissions S."/>
        </authorList>
    </citation>
    <scope>NUCLEOTIDE SEQUENCE [LARGE SCALE GENOMIC DNA]</scope>
    <source>
        <strain evidence="3">DSM 26894</strain>
    </source>
</reference>
<organism evidence="2 3">
    <name type="scientific">Alloyangia pacifica</name>
    <dbReference type="NCBI Taxonomy" id="311180"/>
    <lineage>
        <taxon>Bacteria</taxon>
        <taxon>Pseudomonadati</taxon>
        <taxon>Pseudomonadota</taxon>
        <taxon>Alphaproteobacteria</taxon>
        <taxon>Rhodobacterales</taxon>
        <taxon>Roseobacteraceae</taxon>
        <taxon>Alloyangia</taxon>
    </lineage>
</organism>
<proteinExistence type="predicted"/>
<feature type="chain" id="PRO_5011665361" description="Oxidoreductase molybdopterin-binding domain-containing protein" evidence="1">
    <location>
        <begin position="38"/>
        <end position="181"/>
    </location>
</feature>
<dbReference type="AlphaFoldDB" id="A0A1I6U5N8"/>
<dbReference type="RefSeq" id="WP_092425885.1">
    <property type="nucleotide sequence ID" value="NZ_FNCL01000007.1"/>
</dbReference>
<dbReference type="STRING" id="311180.SAMN04488050_107177"/>
<dbReference type="Proteomes" id="UP000199392">
    <property type="component" value="Unassembled WGS sequence"/>
</dbReference>
<gene>
    <name evidence="2" type="ORF">SAMN04488050_107177</name>
</gene>
<sequence length="181" mass="19705">MPNAFSAAVQAHFNTFKIPACAAALALCTVAASPAMATETLLTIIAADGTETTLDRAALEALPQHAFRTETQWTWEEQSFSGPLLIDVLEMAGLPGPASGKVIEFVADDGYHARVDLDANAEFLTGDYPIVTTRINDEPFPLEENGPLWVMFPYDAHPELDVEAVHNLTVWQLLQIVELPE</sequence>
<evidence type="ECO:0008006" key="4">
    <source>
        <dbReference type="Google" id="ProtNLM"/>
    </source>
</evidence>
<dbReference type="InterPro" id="IPR036374">
    <property type="entry name" value="OxRdtase_Mopterin-bd_sf"/>
</dbReference>
<evidence type="ECO:0000313" key="3">
    <source>
        <dbReference type="Proteomes" id="UP000199392"/>
    </source>
</evidence>
<dbReference type="SUPFAM" id="SSF56524">
    <property type="entry name" value="Oxidoreductase molybdopterin-binding domain"/>
    <property type="match status" value="1"/>
</dbReference>
<dbReference type="EMBL" id="FOZW01000007">
    <property type="protein sequence ID" value="SFS96766.1"/>
    <property type="molecule type" value="Genomic_DNA"/>
</dbReference>
<feature type="signal peptide" evidence="1">
    <location>
        <begin position="1"/>
        <end position="37"/>
    </location>
</feature>
<accession>A0A1I6U5N8</accession>
<dbReference type="Gene3D" id="3.90.420.10">
    <property type="entry name" value="Oxidoreductase, molybdopterin-binding domain"/>
    <property type="match status" value="1"/>
</dbReference>
<protein>
    <recommendedName>
        <fullName evidence="4">Oxidoreductase molybdopterin-binding domain-containing protein</fullName>
    </recommendedName>
</protein>
<keyword evidence="1" id="KW-0732">Signal</keyword>
<keyword evidence="3" id="KW-1185">Reference proteome</keyword>
<evidence type="ECO:0000256" key="1">
    <source>
        <dbReference type="SAM" id="SignalP"/>
    </source>
</evidence>
<dbReference type="OrthoDB" id="9798763at2"/>
<evidence type="ECO:0000313" key="2">
    <source>
        <dbReference type="EMBL" id="SFS96766.1"/>
    </source>
</evidence>